<evidence type="ECO:0000313" key="7">
    <source>
        <dbReference type="EMBL" id="MFD0896403.1"/>
    </source>
</evidence>
<dbReference type="EMBL" id="JBHTIO010000006">
    <property type="protein sequence ID" value="MFD0896403.1"/>
    <property type="molecule type" value="Genomic_DNA"/>
</dbReference>
<dbReference type="EC" id="2.1.1.72" evidence="1"/>
<dbReference type="PROSITE" id="PS00092">
    <property type="entry name" value="N6_MTASE"/>
    <property type="match status" value="1"/>
</dbReference>
<evidence type="ECO:0000256" key="3">
    <source>
        <dbReference type="ARBA" id="ARBA00022679"/>
    </source>
</evidence>
<feature type="domain" description="Type II methyltransferase M.TaqI-like" evidence="6">
    <location>
        <begin position="357"/>
        <end position="580"/>
    </location>
</feature>
<accession>A0ABW3E813</accession>
<keyword evidence="2 7" id="KW-0489">Methyltransferase</keyword>
<dbReference type="InterPro" id="IPR047939">
    <property type="entry name" value="BREX_1_PglX"/>
</dbReference>
<evidence type="ECO:0000256" key="4">
    <source>
        <dbReference type="ARBA" id="ARBA00022691"/>
    </source>
</evidence>
<dbReference type="InterPro" id="IPR029063">
    <property type="entry name" value="SAM-dependent_MTases_sf"/>
</dbReference>
<keyword evidence="4" id="KW-0949">S-adenosyl-L-methionine</keyword>
<organism evidence="7 8">
    <name type="scientific">Loigolactobacillus binensis</name>
    <dbReference type="NCBI Taxonomy" id="2559922"/>
    <lineage>
        <taxon>Bacteria</taxon>
        <taxon>Bacillati</taxon>
        <taxon>Bacillota</taxon>
        <taxon>Bacilli</taxon>
        <taxon>Lactobacillales</taxon>
        <taxon>Lactobacillaceae</taxon>
        <taxon>Loigolactobacillus</taxon>
    </lineage>
</organism>
<dbReference type="PANTHER" id="PTHR33841:SF1">
    <property type="entry name" value="DNA METHYLTRANSFERASE A"/>
    <property type="match status" value="1"/>
</dbReference>
<dbReference type="GO" id="GO:0009007">
    <property type="term" value="F:site-specific DNA-methyltransferase (adenine-specific) activity"/>
    <property type="evidence" value="ECO:0007669"/>
    <property type="project" value="UniProtKB-EC"/>
</dbReference>
<gene>
    <name evidence="7" type="primary">pglX</name>
    <name evidence="7" type="ORF">ACFQZ7_01435</name>
</gene>
<dbReference type="Gene3D" id="3.40.50.150">
    <property type="entry name" value="Vaccinia Virus protein VP39"/>
    <property type="match status" value="1"/>
</dbReference>
<comment type="caution">
    <text evidence="7">The sequence shown here is derived from an EMBL/GenBank/DDBJ whole genome shotgun (WGS) entry which is preliminary data.</text>
</comment>
<dbReference type="SUPFAM" id="SSF53335">
    <property type="entry name" value="S-adenosyl-L-methionine-dependent methyltransferases"/>
    <property type="match status" value="1"/>
</dbReference>
<evidence type="ECO:0000313" key="8">
    <source>
        <dbReference type="Proteomes" id="UP001597104"/>
    </source>
</evidence>
<proteinExistence type="predicted"/>
<dbReference type="PANTHER" id="PTHR33841">
    <property type="entry name" value="DNA METHYLTRANSFERASE YEEA-RELATED"/>
    <property type="match status" value="1"/>
</dbReference>
<dbReference type="Pfam" id="PF07669">
    <property type="entry name" value="Eco57I"/>
    <property type="match status" value="1"/>
</dbReference>
<evidence type="ECO:0000256" key="1">
    <source>
        <dbReference type="ARBA" id="ARBA00011900"/>
    </source>
</evidence>
<sequence>MDKAALKKFAVNAKQHLLNSIQAYARNHYLLNEQQLPVIEHHAGGSLLVLGDKRVQLSAIEENEFRHLLAKIQAFQHDSTLAEALAQLFEEVAFTWFNWLVALRYMELHDYLPIKMRILSSETTGKKEPDALSNIYDLVDDLALNTTILDSINDDAALTRSEKDIYLYQYLLKQQIQQLSQILPSVFYPVQGAESLLLPENLLQPQGIIADLLESEIPDEDWDNTEIIGWLFEYYNIEEKSKVGGLKNHSVSKHELPVVTQLFTPKWIVQYMLQNSLGNLYLRLHKETNLVGTWQYYLGHAGDLVLPNDIKQLEDIKIIDPACGSGHILIEAFRMLYEMYLQQGYLPREIPRTIIENNLFGLDIDKRSIQITQIVLLMEMLAKTPRLLRAQQPVVFSIFEFQDSLQPTTIEALQSVFDSTEIEQIRVLEQQFTDAKQFGSLLQPETVDWQAFTQRISELQPDQADLYQQAQVTELRERLLPLFQCAWLLTQHYDVVVTNPPYHNKYNPTLKQFMQQNYKDVKSDLYSAFIKETFLMTKQNGYAALMSPYTWMFISSHEKLRRFIINNGTIGSLVQLEYSAFEDATVPICTFVLQRQQVNTQGVFLRLESFKGAAAQPIKVAEAAADTTVDYRYVRDVHSFEDIPGAPIAYWASEQVRAIFRDNPKLGEIAEPRAGLQTSDNARFLRLWYEVVNDKTGFRTRSHNEAKDSGNKWFATTKGGSYRKWYGNNDYVVNWENDGAELLAFQKSVIRNPNYYFKAGFSWSTVSSSQISFRFQQYGIIGDKGSTLFPKTKTEFYSIFGFINSKLSIVFLQSLAPTLDFHEGPVGRMPYKMIGEVPEITNLVQQNIALSKSDWDAFETSWDFQQHPLLQYRTASNLLADAFANWQTVAAQRFAQLKTNEEELNRQFIDIYGLQDELLPEETDKEVTVRQADQGRDVRSFLSYLVGVIFGRYSLDEPGLIYAGGTFERTRYRQFQPDPDNVIPIGFAKGYYEDDIVTRIKQLLTLIFGKAHLMANLAFIANSLYPDNAQDPEEALRHYFLKDFYKDHLKIYQKRPIYWELSSGKQNGFKALIYLHRYTPTLLAQIRTAYLLPLMRTIDRLLTLTNTEVDSTRAKAAAEKQRANYQRQLTELRQYETVVQYMANRELVLDLDDGVKINYAKFQNIEVPSEDGTKTQRLNILTKVKM</sequence>
<dbReference type="InterPro" id="IPR050953">
    <property type="entry name" value="N4_N6_ade-DNA_methylase"/>
</dbReference>
<comment type="catalytic activity">
    <reaction evidence="5">
        <text>a 2'-deoxyadenosine in DNA + S-adenosyl-L-methionine = an N(6)-methyl-2'-deoxyadenosine in DNA + S-adenosyl-L-homocysteine + H(+)</text>
        <dbReference type="Rhea" id="RHEA:15197"/>
        <dbReference type="Rhea" id="RHEA-COMP:12418"/>
        <dbReference type="Rhea" id="RHEA-COMP:12419"/>
        <dbReference type="ChEBI" id="CHEBI:15378"/>
        <dbReference type="ChEBI" id="CHEBI:57856"/>
        <dbReference type="ChEBI" id="CHEBI:59789"/>
        <dbReference type="ChEBI" id="CHEBI:90615"/>
        <dbReference type="ChEBI" id="CHEBI:90616"/>
        <dbReference type="EC" id="2.1.1.72"/>
    </reaction>
</comment>
<dbReference type="InterPro" id="IPR011639">
    <property type="entry name" value="MethylTrfase_TaqI-like_dom"/>
</dbReference>
<keyword evidence="8" id="KW-1185">Reference proteome</keyword>
<reference evidence="8" key="1">
    <citation type="journal article" date="2019" name="Int. J. Syst. Evol. Microbiol.">
        <title>The Global Catalogue of Microorganisms (GCM) 10K type strain sequencing project: providing services to taxonomists for standard genome sequencing and annotation.</title>
        <authorList>
            <consortium name="The Broad Institute Genomics Platform"/>
            <consortium name="The Broad Institute Genome Sequencing Center for Infectious Disease"/>
            <person name="Wu L."/>
            <person name="Ma J."/>
        </authorList>
    </citation>
    <scope>NUCLEOTIDE SEQUENCE [LARGE SCALE GENOMIC DNA]</scope>
    <source>
        <strain evidence="8">CCM 8925</strain>
    </source>
</reference>
<keyword evidence="3 7" id="KW-0808">Transferase</keyword>
<name>A0ABW3E813_9LACO</name>
<dbReference type="InterPro" id="IPR002052">
    <property type="entry name" value="DNA_methylase_N6_adenine_CS"/>
</dbReference>
<evidence type="ECO:0000256" key="2">
    <source>
        <dbReference type="ARBA" id="ARBA00022603"/>
    </source>
</evidence>
<evidence type="ECO:0000259" key="6">
    <source>
        <dbReference type="Pfam" id="PF07669"/>
    </source>
</evidence>
<dbReference type="Proteomes" id="UP001597104">
    <property type="component" value="Unassembled WGS sequence"/>
</dbReference>
<dbReference type="GO" id="GO:0032259">
    <property type="term" value="P:methylation"/>
    <property type="evidence" value="ECO:0007669"/>
    <property type="project" value="UniProtKB-KW"/>
</dbReference>
<dbReference type="PRINTS" id="PR00507">
    <property type="entry name" value="N12N6MTFRASE"/>
</dbReference>
<dbReference type="NCBIfam" id="NF033452">
    <property type="entry name" value="BREX_1_MTaseX"/>
    <property type="match status" value="1"/>
</dbReference>
<dbReference type="RefSeq" id="WP_137638545.1">
    <property type="nucleotide sequence ID" value="NZ_BJDN01000028.1"/>
</dbReference>
<evidence type="ECO:0000256" key="5">
    <source>
        <dbReference type="ARBA" id="ARBA00047942"/>
    </source>
</evidence>
<protein>
    <recommendedName>
        <fullName evidence="1">site-specific DNA-methyltransferase (adenine-specific)</fullName>
        <ecNumber evidence="1">2.1.1.72</ecNumber>
    </recommendedName>
</protein>